<feature type="signal peptide" evidence="4">
    <location>
        <begin position="1"/>
        <end position="23"/>
    </location>
</feature>
<dbReference type="InterPro" id="IPR036430">
    <property type="entry name" value="RNase_T2-like_sf"/>
</dbReference>
<protein>
    <submittedName>
        <fullName evidence="5">Ribonuclease</fullName>
    </submittedName>
</protein>
<sequence length="252" mass="27870">MNARRAGLAALASVLLAAGCSQEAERQPRDARPPTPIAQPMPSAPLPGPTESRPASPSLPRGSGFDFYVLSLSWSPSYCEAEGQDANRQQCAAGRPYAFVVHGLWPQFERGYPESCRTEEPDVPRQTLRTLYDIMPSAGLIRHQWRKHGSCARLGQDDYFAVLRAAREAVSIPARFRRLDAYVTLPPGEVEKAFLEANPALPSDAVAVTCDKRFLREVRICLTRDLEFRACPEIDRRGCRLPKVVMPPVRGG</sequence>
<dbReference type="EMBL" id="JBFOCI010000005">
    <property type="protein sequence ID" value="MEW9807549.1"/>
    <property type="molecule type" value="Genomic_DNA"/>
</dbReference>
<comment type="similarity">
    <text evidence="1 2">Belongs to the RNase T2 family.</text>
</comment>
<dbReference type="PANTHER" id="PTHR11240">
    <property type="entry name" value="RIBONUCLEASE T2"/>
    <property type="match status" value="1"/>
</dbReference>
<feature type="compositionally biased region" description="Pro residues" evidence="3">
    <location>
        <begin position="33"/>
        <end position="48"/>
    </location>
</feature>
<evidence type="ECO:0000256" key="4">
    <source>
        <dbReference type="SAM" id="SignalP"/>
    </source>
</evidence>
<feature type="chain" id="PRO_5047458670" evidence="4">
    <location>
        <begin position="24"/>
        <end position="252"/>
    </location>
</feature>
<proteinExistence type="inferred from homology"/>
<dbReference type="PROSITE" id="PS51257">
    <property type="entry name" value="PROKAR_LIPOPROTEIN"/>
    <property type="match status" value="1"/>
</dbReference>
<dbReference type="Gene3D" id="3.90.730.10">
    <property type="entry name" value="Ribonuclease T2-like"/>
    <property type="match status" value="1"/>
</dbReference>
<reference evidence="5 6" key="1">
    <citation type="submission" date="2024-06" db="EMBL/GenBank/DDBJ databases">
        <authorList>
            <person name="Tuo L."/>
        </authorList>
    </citation>
    <scope>NUCLEOTIDE SEQUENCE [LARGE SCALE GENOMIC DNA]</scope>
    <source>
        <strain evidence="5 6">ZMM04-5</strain>
    </source>
</reference>
<dbReference type="PANTHER" id="PTHR11240:SF22">
    <property type="entry name" value="RIBONUCLEASE T2"/>
    <property type="match status" value="1"/>
</dbReference>
<dbReference type="PROSITE" id="PS00530">
    <property type="entry name" value="RNASE_T2_1"/>
    <property type="match status" value="1"/>
</dbReference>
<dbReference type="Proteomes" id="UP001556196">
    <property type="component" value="Unassembled WGS sequence"/>
</dbReference>
<accession>A0ABV3R2J2</accession>
<dbReference type="InterPro" id="IPR039378">
    <property type="entry name" value="RNase_T2_prok"/>
</dbReference>
<keyword evidence="4" id="KW-0732">Signal</keyword>
<keyword evidence="6" id="KW-1185">Reference proteome</keyword>
<dbReference type="InterPro" id="IPR033130">
    <property type="entry name" value="RNase_T2_His_AS_2"/>
</dbReference>
<dbReference type="RefSeq" id="WP_367724729.1">
    <property type="nucleotide sequence ID" value="NZ_JBFOCI010000005.1"/>
</dbReference>
<dbReference type="CDD" id="cd01062">
    <property type="entry name" value="RNase_T2_prok"/>
    <property type="match status" value="1"/>
</dbReference>
<feature type="region of interest" description="Disordered" evidence="3">
    <location>
        <begin position="22"/>
        <end position="59"/>
    </location>
</feature>
<dbReference type="PROSITE" id="PS00531">
    <property type="entry name" value="RNASE_T2_2"/>
    <property type="match status" value="1"/>
</dbReference>
<evidence type="ECO:0000313" key="6">
    <source>
        <dbReference type="Proteomes" id="UP001556196"/>
    </source>
</evidence>
<evidence type="ECO:0000256" key="2">
    <source>
        <dbReference type="RuleBase" id="RU004328"/>
    </source>
</evidence>
<evidence type="ECO:0000313" key="5">
    <source>
        <dbReference type="EMBL" id="MEW9807549.1"/>
    </source>
</evidence>
<dbReference type="Pfam" id="PF00445">
    <property type="entry name" value="Ribonuclease_T2"/>
    <property type="match status" value="1"/>
</dbReference>
<gene>
    <name evidence="5" type="ORF">ABUE31_16285</name>
</gene>
<evidence type="ECO:0000256" key="3">
    <source>
        <dbReference type="SAM" id="MobiDB-lite"/>
    </source>
</evidence>
<dbReference type="InterPro" id="IPR018188">
    <property type="entry name" value="RNase_T2_His_AS_1"/>
</dbReference>
<comment type="caution">
    <text evidence="5">The sequence shown here is derived from an EMBL/GenBank/DDBJ whole genome shotgun (WGS) entry which is preliminary data.</text>
</comment>
<feature type="compositionally biased region" description="Basic and acidic residues" evidence="3">
    <location>
        <begin position="23"/>
        <end position="32"/>
    </location>
</feature>
<organism evidence="5 6">
    <name type="scientific">Mesorhizobium marinum</name>
    <dbReference type="NCBI Taxonomy" id="3228790"/>
    <lineage>
        <taxon>Bacteria</taxon>
        <taxon>Pseudomonadati</taxon>
        <taxon>Pseudomonadota</taxon>
        <taxon>Alphaproteobacteria</taxon>
        <taxon>Hyphomicrobiales</taxon>
        <taxon>Phyllobacteriaceae</taxon>
        <taxon>Mesorhizobium</taxon>
    </lineage>
</organism>
<name>A0ABV3R2J2_9HYPH</name>
<dbReference type="InterPro" id="IPR001568">
    <property type="entry name" value="RNase_T2-like"/>
</dbReference>
<dbReference type="SUPFAM" id="SSF55895">
    <property type="entry name" value="Ribonuclease Rh-like"/>
    <property type="match status" value="1"/>
</dbReference>
<evidence type="ECO:0000256" key="1">
    <source>
        <dbReference type="ARBA" id="ARBA00007469"/>
    </source>
</evidence>